<protein>
    <submittedName>
        <fullName evidence="2">Uncharacterized protein</fullName>
    </submittedName>
</protein>
<organism evidence="2 3">
    <name type="scientific">Verticiella sediminum</name>
    <dbReference type="NCBI Taxonomy" id="1247510"/>
    <lineage>
        <taxon>Bacteria</taxon>
        <taxon>Pseudomonadati</taxon>
        <taxon>Pseudomonadota</taxon>
        <taxon>Betaproteobacteria</taxon>
        <taxon>Burkholderiales</taxon>
        <taxon>Alcaligenaceae</taxon>
        <taxon>Verticiella</taxon>
    </lineage>
</organism>
<dbReference type="InterPro" id="IPR014710">
    <property type="entry name" value="RmlC-like_jellyroll"/>
</dbReference>
<feature type="compositionally biased region" description="Low complexity" evidence="1">
    <location>
        <begin position="1"/>
        <end position="14"/>
    </location>
</feature>
<gene>
    <name evidence="2" type="ORF">FOZ76_13075</name>
</gene>
<dbReference type="Gene3D" id="2.60.120.10">
    <property type="entry name" value="Jelly Rolls"/>
    <property type="match status" value="1"/>
</dbReference>
<name>A0A556ALQ6_9BURK</name>
<reference evidence="2 3" key="1">
    <citation type="submission" date="2019-07" db="EMBL/GenBank/DDBJ databases">
        <title>Qingshengfaniella alkalisoli gen. nov., sp. nov., isolated from saline soil.</title>
        <authorList>
            <person name="Xu L."/>
            <person name="Huang X.-X."/>
            <person name="Sun J.-Q."/>
        </authorList>
    </citation>
    <scope>NUCLEOTIDE SEQUENCE [LARGE SCALE GENOMIC DNA]</scope>
    <source>
        <strain evidence="2 3">DSM 27279</strain>
    </source>
</reference>
<dbReference type="OrthoDB" id="8882910at2"/>
<keyword evidence="3" id="KW-1185">Reference proteome</keyword>
<evidence type="ECO:0000256" key="1">
    <source>
        <dbReference type="SAM" id="MobiDB-lite"/>
    </source>
</evidence>
<comment type="caution">
    <text evidence="2">The sequence shown here is derived from an EMBL/GenBank/DDBJ whole genome shotgun (WGS) entry which is preliminary data.</text>
</comment>
<dbReference type="RefSeq" id="WP_143948719.1">
    <property type="nucleotide sequence ID" value="NZ_BAABMB010000006.1"/>
</dbReference>
<dbReference type="Proteomes" id="UP000318405">
    <property type="component" value="Unassembled WGS sequence"/>
</dbReference>
<proteinExistence type="predicted"/>
<evidence type="ECO:0000313" key="3">
    <source>
        <dbReference type="Proteomes" id="UP000318405"/>
    </source>
</evidence>
<feature type="region of interest" description="Disordered" evidence="1">
    <location>
        <begin position="1"/>
        <end position="22"/>
    </location>
</feature>
<dbReference type="EMBL" id="VLTJ01000026">
    <property type="protein sequence ID" value="TSH93818.1"/>
    <property type="molecule type" value="Genomic_DNA"/>
</dbReference>
<sequence length="285" mass="31057">MSPTTTTPQPVRPRSFMDLNREPPRVRDGAAHWLMRGQNFCVQWVRADAPGAAFDVASPVEILLVLPDVAARIEAGHGAPTEAVARALCILPAGRHRIRAAGAGNLVVLASQRPDLELAEALNAAAYREPDPRIAEVGRPYRRLREPGRIAVHDIDAIRAPADNPRLKMLQTDTLSINWVEYDGQRDRKALSPHSHATFEQGSLAVAGDFVHHLRAPWGRDADLWQDDEHLPASSPSLLVVPVNLMHTTEGVGAGRHLLLDIFAPPRADFIAKGWVANSADYAAG</sequence>
<accession>A0A556ALQ6</accession>
<dbReference type="AlphaFoldDB" id="A0A556ALQ6"/>
<evidence type="ECO:0000313" key="2">
    <source>
        <dbReference type="EMBL" id="TSH93818.1"/>
    </source>
</evidence>